<dbReference type="Pfam" id="PF06381">
    <property type="entry name" value="Phage_portal_3"/>
    <property type="match status" value="1"/>
</dbReference>
<dbReference type="InterPro" id="IPR020084">
    <property type="entry name" value="NUDIX_hydrolase_CS"/>
</dbReference>
<sequence length="720" mass="80836">MQDNEKESRADGYKNLMNKYGTQDDVSEQYRFESDDPVTDVELTLNYEENGLFAKIIDIPSDDAVSSGFEYGVNDVDLETFINDSLDELDFEGAASTAIKWSRLYGGSLMVMIIDDGKQIDEPVDWDNIRGIDELLVFERPLITPDYNSIYNHDPKTGKWSKFGKPEFYDVSPMYGKQFRVHESRCLLFKNGTLPQSSSRTEYRFFGMPEYTRIHKALQETVTSHGNGVKLLDRAVQAIYKMNDLANLLETDEGEDIVLRRLRIIDMAKGIINSIAIDANGEDYDYKTVTFSGVKDIIDATCNMLSAVTNIPQTKLFGRSPAGENSTGEGDMENYYSYVNKIQKLNLKRNLGVLIDIILIAGKYKGEFEEIPDYTLKFKPLWNLSEAEQAGVDQTKAATELTKAQTAQVYVDMQALDASEVRKRLAENGEFTVNDILDDEDDWEAMVDDAPVNANESAETSNTALSAETKAPKEQEETETDSATDTTIPTGCGVIVVKDGKVLVGTRKDNGLVCGPGGHIEIGETPEDAAIRETREEFGINIANIIPVTLISGMSEQYCPSQVFLCTEYYGNPICFNTEMEDARFEDVESLLDMNLFLPFKLSLEEFLRQLNEIRLTLDESQSNIETDGGPGSGRYPKGSGKKNEKSGSKKKKSQSLPMTAKEKAKVTHDINNVYHAKYKGKSSCYIRTHSNEPDSPAYVYRFRNHGFDDYEIYMKESTD</sequence>
<protein>
    <submittedName>
        <fullName evidence="5">Phage-associated protein, HI1409 family</fullName>
    </submittedName>
</protein>
<evidence type="ECO:0000256" key="1">
    <source>
        <dbReference type="ARBA" id="ARBA00001946"/>
    </source>
</evidence>
<dbReference type="RefSeq" id="WP_055274176.1">
    <property type="nucleotide sequence ID" value="NZ_CZAJ01000019.1"/>
</dbReference>
<organism evidence="5 6">
    <name type="scientific">Agathobacter rectalis</name>
    <dbReference type="NCBI Taxonomy" id="39491"/>
    <lineage>
        <taxon>Bacteria</taxon>
        <taxon>Bacillati</taxon>
        <taxon>Bacillota</taxon>
        <taxon>Clostridia</taxon>
        <taxon>Lachnospirales</taxon>
        <taxon>Lachnospiraceae</taxon>
        <taxon>Agathobacter</taxon>
    </lineage>
</organism>
<keyword evidence="2" id="KW-0378">Hydrolase</keyword>
<evidence type="ECO:0000259" key="4">
    <source>
        <dbReference type="PROSITE" id="PS51462"/>
    </source>
</evidence>
<feature type="domain" description="Nudix hydrolase" evidence="4">
    <location>
        <begin position="485"/>
        <end position="608"/>
    </location>
</feature>
<dbReference type="PANTHER" id="PTHR43046">
    <property type="entry name" value="GDP-MANNOSE MANNOSYL HYDROLASE"/>
    <property type="match status" value="1"/>
</dbReference>
<dbReference type="PROSITE" id="PS00893">
    <property type="entry name" value="NUDIX_BOX"/>
    <property type="match status" value="1"/>
</dbReference>
<evidence type="ECO:0000256" key="2">
    <source>
        <dbReference type="ARBA" id="ARBA00022801"/>
    </source>
</evidence>
<evidence type="ECO:0000313" key="6">
    <source>
        <dbReference type="Proteomes" id="UP000095602"/>
    </source>
</evidence>
<evidence type="ECO:0000256" key="3">
    <source>
        <dbReference type="SAM" id="MobiDB-lite"/>
    </source>
</evidence>
<feature type="region of interest" description="Disordered" evidence="3">
    <location>
        <begin position="454"/>
        <end position="486"/>
    </location>
</feature>
<dbReference type="InterPro" id="IPR000086">
    <property type="entry name" value="NUDIX_hydrolase_dom"/>
</dbReference>
<dbReference type="SUPFAM" id="SSF55811">
    <property type="entry name" value="Nudix"/>
    <property type="match status" value="1"/>
</dbReference>
<reference evidence="5 6" key="1">
    <citation type="submission" date="2015-09" db="EMBL/GenBank/DDBJ databases">
        <authorList>
            <consortium name="Pathogen Informatics"/>
        </authorList>
    </citation>
    <scope>NUCLEOTIDE SEQUENCE [LARGE SCALE GENOMIC DNA]</scope>
    <source>
        <strain evidence="5 6">2789STDY5834884</strain>
    </source>
</reference>
<dbReference type="EMBL" id="CZAJ01000019">
    <property type="protein sequence ID" value="CUP14221.1"/>
    <property type="molecule type" value="Genomic_DNA"/>
</dbReference>
<evidence type="ECO:0000313" key="5">
    <source>
        <dbReference type="EMBL" id="CUP14221.1"/>
    </source>
</evidence>
<dbReference type="PROSITE" id="PS51462">
    <property type="entry name" value="NUDIX"/>
    <property type="match status" value="1"/>
</dbReference>
<accession>A0A174KTL1</accession>
<dbReference type="PANTHER" id="PTHR43046:SF14">
    <property type="entry name" value="MUTT_NUDIX FAMILY PROTEIN"/>
    <property type="match status" value="1"/>
</dbReference>
<feature type="compositionally biased region" description="Polar residues" evidence="3">
    <location>
        <begin position="454"/>
        <end position="466"/>
    </location>
</feature>
<dbReference type="Gene3D" id="3.90.79.10">
    <property type="entry name" value="Nucleoside Triphosphate Pyrophosphohydrolase"/>
    <property type="match status" value="1"/>
</dbReference>
<dbReference type="InterPro" id="IPR015797">
    <property type="entry name" value="NUDIX_hydrolase-like_dom_sf"/>
</dbReference>
<comment type="cofactor">
    <cofactor evidence="1">
        <name>Mg(2+)</name>
        <dbReference type="ChEBI" id="CHEBI:18420"/>
    </cofactor>
</comment>
<proteinExistence type="predicted"/>
<dbReference type="Pfam" id="PF00293">
    <property type="entry name" value="NUDIX"/>
    <property type="match status" value="1"/>
</dbReference>
<gene>
    <name evidence="5" type="ORF">ERS852497_02012</name>
</gene>
<dbReference type="GO" id="GO:0016787">
    <property type="term" value="F:hydrolase activity"/>
    <property type="evidence" value="ECO:0007669"/>
    <property type="project" value="UniProtKB-KW"/>
</dbReference>
<dbReference type="Proteomes" id="UP000095602">
    <property type="component" value="Unassembled WGS sequence"/>
</dbReference>
<dbReference type="AlphaFoldDB" id="A0A174KTL1"/>
<name>A0A174KTL1_9FIRM</name>
<feature type="region of interest" description="Disordered" evidence="3">
    <location>
        <begin position="622"/>
        <end position="663"/>
    </location>
</feature>
<dbReference type="InterPro" id="IPR024459">
    <property type="entry name" value="Acb1-like_N"/>
</dbReference>